<evidence type="ECO:0000256" key="1">
    <source>
        <dbReference type="SAM" id="Phobius"/>
    </source>
</evidence>
<gene>
    <name evidence="2" type="ORF">A3D71_00300</name>
</gene>
<organism evidence="2 3">
    <name type="scientific">Candidatus Kaiserbacteria bacterium RIFCSPHIGHO2_02_FULL_55_20</name>
    <dbReference type="NCBI Taxonomy" id="1798497"/>
    <lineage>
        <taxon>Bacteria</taxon>
        <taxon>Candidatus Kaiseribacteriota</taxon>
    </lineage>
</organism>
<dbReference type="EMBL" id="MFLK01000044">
    <property type="protein sequence ID" value="OGG65527.1"/>
    <property type="molecule type" value="Genomic_DNA"/>
</dbReference>
<reference evidence="2 3" key="1">
    <citation type="journal article" date="2016" name="Nat. Commun.">
        <title>Thousands of microbial genomes shed light on interconnected biogeochemical processes in an aquifer system.</title>
        <authorList>
            <person name="Anantharaman K."/>
            <person name="Brown C.T."/>
            <person name="Hug L.A."/>
            <person name="Sharon I."/>
            <person name="Castelle C.J."/>
            <person name="Probst A.J."/>
            <person name="Thomas B.C."/>
            <person name="Singh A."/>
            <person name="Wilkins M.J."/>
            <person name="Karaoz U."/>
            <person name="Brodie E.L."/>
            <person name="Williams K.H."/>
            <person name="Hubbard S.S."/>
            <person name="Banfield J.F."/>
        </authorList>
    </citation>
    <scope>NUCLEOTIDE SEQUENCE [LARGE SCALE GENOMIC DNA]</scope>
</reference>
<keyword evidence="1" id="KW-0812">Transmembrane</keyword>
<accession>A0A1F6DW15</accession>
<name>A0A1F6DW15_9BACT</name>
<comment type="caution">
    <text evidence="2">The sequence shown here is derived from an EMBL/GenBank/DDBJ whole genome shotgun (WGS) entry which is preliminary data.</text>
</comment>
<proteinExistence type="predicted"/>
<keyword evidence="1" id="KW-0472">Membrane</keyword>
<evidence type="ECO:0000313" key="2">
    <source>
        <dbReference type="EMBL" id="OGG65527.1"/>
    </source>
</evidence>
<feature type="transmembrane region" description="Helical" evidence="1">
    <location>
        <begin position="6"/>
        <end position="29"/>
    </location>
</feature>
<keyword evidence="1" id="KW-1133">Transmembrane helix</keyword>
<sequence>MAVRNALARFAAFVFGLLLNGYLTVVAFARHVRWDGWQFKDSSRAGNAVVPTVSKINPNKMMFVSCGGFFE</sequence>
<dbReference type="AlphaFoldDB" id="A0A1F6DW15"/>
<evidence type="ECO:0000313" key="3">
    <source>
        <dbReference type="Proteomes" id="UP000177652"/>
    </source>
</evidence>
<protein>
    <submittedName>
        <fullName evidence="2">Uncharacterized protein</fullName>
    </submittedName>
</protein>
<dbReference type="Proteomes" id="UP000177652">
    <property type="component" value="Unassembled WGS sequence"/>
</dbReference>